<dbReference type="PANTHER" id="PTHR35525">
    <property type="entry name" value="BLL6575 PROTEIN"/>
    <property type="match status" value="1"/>
</dbReference>
<dbReference type="InterPro" id="IPR021005">
    <property type="entry name" value="Znf_CGNR"/>
</dbReference>
<dbReference type="InterPro" id="IPR023286">
    <property type="entry name" value="ABATE_dom_sf"/>
</dbReference>
<dbReference type="Gene3D" id="1.10.3300.10">
    <property type="entry name" value="Jann2411-like domain"/>
    <property type="match status" value="1"/>
</dbReference>
<evidence type="ECO:0000313" key="2">
    <source>
        <dbReference type="EMBL" id="MCP2371529.1"/>
    </source>
</evidence>
<evidence type="ECO:0000259" key="1">
    <source>
        <dbReference type="Pfam" id="PF11706"/>
    </source>
</evidence>
<dbReference type="AlphaFoldDB" id="A0A9X2KCD7"/>
<keyword evidence="3" id="KW-1185">Reference proteome</keyword>
<name>A0A9X2KCD7_9MICO</name>
<reference evidence="2" key="1">
    <citation type="submission" date="2022-06" db="EMBL/GenBank/DDBJ databases">
        <title>Sequencing the genomes of 1000 actinobacteria strains.</title>
        <authorList>
            <person name="Klenk H.-P."/>
        </authorList>
    </citation>
    <scope>NUCLEOTIDE SEQUENCE</scope>
    <source>
        <strain evidence="2">DSM 22016</strain>
    </source>
</reference>
<protein>
    <submittedName>
        <fullName evidence="2">RNA-binding Zn ribbon-like protein</fullName>
    </submittedName>
</protein>
<dbReference type="PANTHER" id="PTHR35525:SF3">
    <property type="entry name" value="BLL6575 PROTEIN"/>
    <property type="match status" value="1"/>
</dbReference>
<feature type="domain" description="Zinc finger CGNR" evidence="1">
    <location>
        <begin position="138"/>
        <end position="179"/>
    </location>
</feature>
<dbReference type="RefSeq" id="WP_156999645.1">
    <property type="nucleotide sequence ID" value="NZ_BAAANU010000017.1"/>
</dbReference>
<dbReference type="SUPFAM" id="SSF160904">
    <property type="entry name" value="Jann2411-like"/>
    <property type="match status" value="1"/>
</dbReference>
<dbReference type="Proteomes" id="UP001139722">
    <property type="component" value="Unassembled WGS sequence"/>
</dbReference>
<sequence>MFFTHDTEAALAFAAALTDTAPAASDSGDDELRTVAGLSDLLSRWGFSGRHDRDARELAEVREARDVLRGLWLLERDAAADAVNDLLAEAQALPRLVRHDDLDWHIHAVALDEPLATRILVEAAMAFVDVIRSDQMERLRICDADDCESLYVDLSKNGSRRFCTSRCGNRMAVRAYRARGED</sequence>
<dbReference type="EMBL" id="JAMZDY010000001">
    <property type="protein sequence ID" value="MCP2371529.1"/>
    <property type="molecule type" value="Genomic_DNA"/>
</dbReference>
<dbReference type="Pfam" id="PF07336">
    <property type="entry name" value="ABATE"/>
    <property type="match status" value="1"/>
</dbReference>
<dbReference type="InterPro" id="IPR010852">
    <property type="entry name" value="ABATE"/>
</dbReference>
<accession>A0A9X2KCD7</accession>
<organism evidence="2 3">
    <name type="scientific">Agromyces terreus</name>
    <dbReference type="NCBI Taxonomy" id="424795"/>
    <lineage>
        <taxon>Bacteria</taxon>
        <taxon>Bacillati</taxon>
        <taxon>Actinomycetota</taxon>
        <taxon>Actinomycetes</taxon>
        <taxon>Micrococcales</taxon>
        <taxon>Microbacteriaceae</taxon>
        <taxon>Agromyces</taxon>
    </lineage>
</organism>
<dbReference type="OrthoDB" id="3531194at2"/>
<evidence type="ECO:0000313" key="3">
    <source>
        <dbReference type="Proteomes" id="UP001139722"/>
    </source>
</evidence>
<proteinExistence type="predicted"/>
<comment type="caution">
    <text evidence="2">The sequence shown here is derived from an EMBL/GenBank/DDBJ whole genome shotgun (WGS) entry which is preliminary data.</text>
</comment>
<gene>
    <name evidence="2" type="ORF">BJ978_002205</name>
</gene>
<dbReference type="Pfam" id="PF11706">
    <property type="entry name" value="zf-CGNR"/>
    <property type="match status" value="1"/>
</dbReference>